<keyword evidence="2" id="KW-0540">Nuclease</keyword>
<accession>A0A1D7XLC7</accession>
<dbReference type="GO" id="GO:0015666">
    <property type="term" value="F:restriction endodeoxyribonuclease activity"/>
    <property type="evidence" value="ECO:0007669"/>
    <property type="project" value="TreeGrafter"/>
</dbReference>
<dbReference type="STRING" id="394958.BGI42_10490"/>
<dbReference type="InterPro" id="IPR011856">
    <property type="entry name" value="tRNA_endonuc-like_dom_sf"/>
</dbReference>
<dbReference type="OrthoDB" id="1426324at2"/>
<evidence type="ECO:0000313" key="2">
    <source>
        <dbReference type="EMBL" id="AOR24131.1"/>
    </source>
</evidence>
<evidence type="ECO:0000313" key="3">
    <source>
        <dbReference type="Proteomes" id="UP000094652"/>
    </source>
</evidence>
<dbReference type="PANTHER" id="PTHR30015:SF7">
    <property type="entry name" value="TYPE IV METHYL-DIRECTED RESTRICTION ENZYME ECOKMRR"/>
    <property type="match status" value="1"/>
</dbReference>
<feature type="domain" description="Restriction endonuclease type IV Mrr" evidence="1">
    <location>
        <begin position="43"/>
        <end position="160"/>
    </location>
</feature>
<protein>
    <submittedName>
        <fullName evidence="2">Restriction endonuclease</fullName>
    </submittedName>
</protein>
<dbReference type="AlphaFoldDB" id="A0A1D7XLC7"/>
<proteinExistence type="predicted"/>
<organism evidence="2 3">
    <name type="scientific">Clostridium taeniosporum</name>
    <dbReference type="NCBI Taxonomy" id="394958"/>
    <lineage>
        <taxon>Bacteria</taxon>
        <taxon>Bacillati</taxon>
        <taxon>Bacillota</taxon>
        <taxon>Clostridia</taxon>
        <taxon>Eubacteriales</taxon>
        <taxon>Clostridiaceae</taxon>
        <taxon>Clostridium</taxon>
    </lineage>
</organism>
<dbReference type="Gene3D" id="3.40.1350.10">
    <property type="match status" value="1"/>
</dbReference>
<dbReference type="Pfam" id="PF04471">
    <property type="entry name" value="Mrr_cat"/>
    <property type="match status" value="1"/>
</dbReference>
<dbReference type="PANTHER" id="PTHR30015">
    <property type="entry name" value="MRR RESTRICTION SYSTEM PROTEIN"/>
    <property type="match status" value="1"/>
</dbReference>
<sequence>MAYLLGVICFSCLLGYLCTKEDAPEKINPLTNKEKALIKSRIKDLSGREFEIFSSEVYKLLGYKVILTNATNDRGRDIVINKNGEKIFVECKNHTKHNSIGRPEAQKLCGAMVANNVSKGVILSVNGVNKNCNDYCKSIRGKTVKIDSIECINITEFLELCSELDSKKVFRVLGIINNKTDKCEEA</sequence>
<dbReference type="GO" id="GO:0003677">
    <property type="term" value="F:DNA binding"/>
    <property type="evidence" value="ECO:0007669"/>
    <property type="project" value="InterPro"/>
</dbReference>
<reference evidence="3" key="1">
    <citation type="submission" date="2016-09" db="EMBL/GenBank/DDBJ databases">
        <title>Genomics of Clostridium taeniosporum, an organism which forms endospores with ribbon-like appendages.</title>
        <authorList>
            <person name="Walker J.R."/>
        </authorList>
    </citation>
    <scope>NUCLEOTIDE SEQUENCE [LARGE SCALE GENOMIC DNA]</scope>
    <source>
        <strain evidence="3">1/k</strain>
    </source>
</reference>
<evidence type="ECO:0000259" key="1">
    <source>
        <dbReference type="Pfam" id="PF04471"/>
    </source>
</evidence>
<name>A0A1D7XLC7_9CLOT</name>
<dbReference type="InterPro" id="IPR052906">
    <property type="entry name" value="Type_IV_Methyl-Rstrct_Enzyme"/>
</dbReference>
<dbReference type="Proteomes" id="UP000094652">
    <property type="component" value="Chromosome"/>
</dbReference>
<dbReference type="InterPro" id="IPR011335">
    <property type="entry name" value="Restrct_endonuc-II-like"/>
</dbReference>
<keyword evidence="2" id="KW-0255">Endonuclease</keyword>
<keyword evidence="3" id="KW-1185">Reference proteome</keyword>
<gene>
    <name evidence="2" type="ORF">BGI42_10490</name>
</gene>
<dbReference type="RefSeq" id="WP_069680270.1">
    <property type="nucleotide sequence ID" value="NZ_CP017253.2"/>
</dbReference>
<dbReference type="InterPro" id="IPR007560">
    <property type="entry name" value="Restrct_endonuc_IV_Mrr"/>
</dbReference>
<dbReference type="SUPFAM" id="SSF52980">
    <property type="entry name" value="Restriction endonuclease-like"/>
    <property type="match status" value="1"/>
</dbReference>
<dbReference type="KEGG" id="ctae:BGI42_10490"/>
<dbReference type="GO" id="GO:0009307">
    <property type="term" value="P:DNA restriction-modification system"/>
    <property type="evidence" value="ECO:0007669"/>
    <property type="project" value="InterPro"/>
</dbReference>
<keyword evidence="2" id="KW-0378">Hydrolase</keyword>
<dbReference type="EMBL" id="CP017253">
    <property type="protein sequence ID" value="AOR24131.1"/>
    <property type="molecule type" value="Genomic_DNA"/>
</dbReference>